<dbReference type="InterPro" id="IPR017981">
    <property type="entry name" value="GPCR_2-like_7TM"/>
</dbReference>
<protein>
    <recommendedName>
        <fullName evidence="16">Frizzled class receptor 7a</fullName>
    </recommendedName>
</protein>
<feature type="signal peptide" evidence="11">
    <location>
        <begin position="1"/>
        <end position="29"/>
    </location>
</feature>
<dbReference type="GO" id="GO:0017147">
    <property type="term" value="F:Wnt-protein binding"/>
    <property type="evidence" value="ECO:0007669"/>
    <property type="project" value="TreeGrafter"/>
</dbReference>
<dbReference type="InterPro" id="IPR000539">
    <property type="entry name" value="Frizzled/Smoothened_7TM"/>
</dbReference>
<dbReference type="GeneTree" id="ENSGT00940000158239"/>
<feature type="disulfide bond" evidence="9">
    <location>
        <begin position="43"/>
        <end position="104"/>
    </location>
</feature>
<feature type="domain" description="FZ" evidence="12">
    <location>
        <begin position="38"/>
        <end position="156"/>
    </location>
</feature>
<organism evidence="14 15">
    <name type="scientific">Gasterosteus aculeatus aculeatus</name>
    <name type="common">three-spined stickleback</name>
    <dbReference type="NCBI Taxonomy" id="481459"/>
    <lineage>
        <taxon>Eukaryota</taxon>
        <taxon>Metazoa</taxon>
        <taxon>Chordata</taxon>
        <taxon>Craniata</taxon>
        <taxon>Vertebrata</taxon>
        <taxon>Euteleostomi</taxon>
        <taxon>Actinopterygii</taxon>
        <taxon>Neopterygii</taxon>
        <taxon>Teleostei</taxon>
        <taxon>Neoteleostei</taxon>
        <taxon>Acanthomorphata</taxon>
        <taxon>Eupercaria</taxon>
        <taxon>Perciformes</taxon>
        <taxon>Cottioidei</taxon>
        <taxon>Gasterosteales</taxon>
        <taxon>Gasterosteidae</taxon>
        <taxon>Gasterosteus</taxon>
    </lineage>
</organism>
<feature type="chain" id="PRO_5043054458" description="Frizzled class receptor 7a" evidence="11">
    <location>
        <begin position="30"/>
        <end position="542"/>
    </location>
</feature>
<feature type="transmembrane region" description="Helical" evidence="10">
    <location>
        <begin position="258"/>
        <end position="278"/>
    </location>
</feature>
<accession>A0AAQ4P3B5</accession>
<dbReference type="Gene3D" id="1.20.1070.10">
    <property type="entry name" value="Rhodopsin 7-helix transmembrane proteins"/>
    <property type="match status" value="1"/>
</dbReference>
<dbReference type="InterPro" id="IPR036790">
    <property type="entry name" value="Frizzled_dom_sf"/>
</dbReference>
<dbReference type="GO" id="GO:0035567">
    <property type="term" value="P:non-canonical Wnt signaling pathway"/>
    <property type="evidence" value="ECO:0007669"/>
    <property type="project" value="TreeGrafter"/>
</dbReference>
<dbReference type="KEGG" id="gat:120817462"/>
<evidence type="ECO:0000256" key="8">
    <source>
        <dbReference type="ARBA" id="ARBA00023170"/>
    </source>
</evidence>
<dbReference type="PRINTS" id="PR00489">
    <property type="entry name" value="FRIZZLED"/>
</dbReference>
<dbReference type="GO" id="GO:0042813">
    <property type="term" value="F:Wnt receptor activity"/>
    <property type="evidence" value="ECO:0007669"/>
    <property type="project" value="TreeGrafter"/>
</dbReference>
<dbReference type="InterPro" id="IPR020067">
    <property type="entry name" value="Frizzled_dom"/>
</dbReference>
<feature type="domain" description="G-protein coupled receptors family 2 profile 2" evidence="13">
    <location>
        <begin position="222"/>
        <end position="524"/>
    </location>
</feature>
<evidence type="ECO:0000256" key="6">
    <source>
        <dbReference type="ARBA" id="ARBA00023136"/>
    </source>
</evidence>
<keyword evidence="6 10" id="KW-0472">Membrane</keyword>
<keyword evidence="11" id="KW-0732">Signal</keyword>
<proteinExistence type="inferred from homology"/>
<reference evidence="14 15" key="1">
    <citation type="journal article" date="2021" name="G3 (Bethesda)">
        <title>Improved contiguity of the threespine stickleback genome using long-read sequencing.</title>
        <authorList>
            <person name="Nath S."/>
            <person name="Shaw D.E."/>
            <person name="White M.A."/>
        </authorList>
    </citation>
    <scope>NUCLEOTIDE SEQUENCE [LARGE SCALE GENOMIC DNA]</scope>
    <source>
        <strain evidence="14 15">Lake Benthic</strain>
    </source>
</reference>
<evidence type="ECO:0000256" key="1">
    <source>
        <dbReference type="ARBA" id="ARBA00004141"/>
    </source>
</evidence>
<dbReference type="GeneID" id="120817462"/>
<dbReference type="InterPro" id="IPR015526">
    <property type="entry name" value="Frizzled/SFRP"/>
</dbReference>
<evidence type="ECO:0000259" key="12">
    <source>
        <dbReference type="PROSITE" id="PS50038"/>
    </source>
</evidence>
<reference evidence="14" key="3">
    <citation type="submission" date="2025-09" db="UniProtKB">
        <authorList>
            <consortium name="Ensembl"/>
        </authorList>
    </citation>
    <scope>IDENTIFICATION</scope>
</reference>
<name>A0AAQ4P3B5_GASAC</name>
<evidence type="ECO:0000256" key="9">
    <source>
        <dbReference type="PROSITE-ProRule" id="PRU00090"/>
    </source>
</evidence>
<sequence>MAPQRRGRRFWTSGLSLVILFILVSPCVSQGERQISIPDHGFCQSISVPLCLDLVYNQTIMPNLLGHTNQEEAGLEVHQFYPLVEVQCSMDLRFFLCSVYLPVCTILDRALPPCRSLCERARLGCEGVLNRFGFRWPKRLRCEDFPPYGAELCIGQNTTNVDDPGSELSPKTPNQTSSCPWQLRVPSYLNYRFLGVDDCGAPCEASEPAGLLYFGENEVRFCRLWVGFWSILSCVSSLFTVLTYLVDPGRFRYPERPIIFMSGCCFMVALAYAAGFLLEDRVACADLNQVGYKMVVQGTGKGGCTALFLVLYFFSMAGAIWWVVLSFCWFLSAGRKWGIEALEANSHFFHLAAWAVPAVKTLCVLAVGRVSGDPLTGVCFVGVYDPDAMRSFILAPLSLYLSLGVSFMLAGFGSLLRLRGAVRRAGVEAAALERLTVRIGVFGVLTAVSSAVVVACGVYEQILSPQWWRAWLTQTCRHFAVPCPAGSTDLVRPDFSVFMVKYLMTLIPGIASGGWIWSRKTLRAWIRIFKRPNSNYRGERTV</sequence>
<evidence type="ECO:0000256" key="3">
    <source>
        <dbReference type="ARBA" id="ARBA00022473"/>
    </source>
</evidence>
<dbReference type="SMART" id="SM01330">
    <property type="entry name" value="Frizzled"/>
    <property type="match status" value="1"/>
</dbReference>
<dbReference type="PROSITE" id="PS50038">
    <property type="entry name" value="FZ"/>
    <property type="match status" value="1"/>
</dbReference>
<dbReference type="SMART" id="SM00063">
    <property type="entry name" value="FRI"/>
    <property type="match status" value="1"/>
</dbReference>
<keyword evidence="7 9" id="KW-1015">Disulfide bond</keyword>
<evidence type="ECO:0000256" key="11">
    <source>
        <dbReference type="SAM" id="SignalP"/>
    </source>
</evidence>
<evidence type="ECO:0000256" key="10">
    <source>
        <dbReference type="SAM" id="Phobius"/>
    </source>
</evidence>
<dbReference type="RefSeq" id="XP_040029659.1">
    <property type="nucleotide sequence ID" value="XM_040173725.1"/>
</dbReference>
<dbReference type="FunFam" id="1.10.2000.10:FF:000003">
    <property type="entry name" value="Frizzled class receptor 2"/>
    <property type="match status" value="1"/>
</dbReference>
<dbReference type="AlphaFoldDB" id="A0AAQ4P3B5"/>
<dbReference type="PANTHER" id="PTHR11309:SF31">
    <property type="entry name" value="FRIZZLED-7"/>
    <property type="match status" value="1"/>
</dbReference>
<evidence type="ECO:0008006" key="16">
    <source>
        <dbReference type="Google" id="ProtNLM"/>
    </source>
</evidence>
<comment type="subcellular location">
    <subcellularLocation>
        <location evidence="1">Membrane</location>
        <topology evidence="1">Multi-pass membrane protein</topology>
    </subcellularLocation>
</comment>
<feature type="disulfide bond" evidence="9">
    <location>
        <begin position="51"/>
        <end position="97"/>
    </location>
</feature>
<dbReference type="Pfam" id="PF01534">
    <property type="entry name" value="Frizzled"/>
    <property type="match status" value="1"/>
</dbReference>
<dbReference type="GO" id="GO:0060070">
    <property type="term" value="P:canonical Wnt signaling pathway"/>
    <property type="evidence" value="ECO:0007669"/>
    <property type="project" value="TreeGrafter"/>
</dbReference>
<keyword evidence="15" id="KW-1185">Reference proteome</keyword>
<feature type="transmembrane region" description="Helical" evidence="10">
    <location>
        <begin position="306"/>
        <end position="331"/>
    </location>
</feature>
<dbReference type="PROSITE" id="PS50261">
    <property type="entry name" value="G_PROTEIN_RECEP_F2_4"/>
    <property type="match status" value="1"/>
</dbReference>
<evidence type="ECO:0000256" key="5">
    <source>
        <dbReference type="ARBA" id="ARBA00022989"/>
    </source>
</evidence>
<evidence type="ECO:0000256" key="7">
    <source>
        <dbReference type="ARBA" id="ARBA00023157"/>
    </source>
</evidence>
<feature type="disulfide bond" evidence="9">
    <location>
        <begin position="118"/>
        <end position="142"/>
    </location>
</feature>
<dbReference type="SUPFAM" id="SSF63501">
    <property type="entry name" value="Frizzled cysteine-rich domain"/>
    <property type="match status" value="1"/>
</dbReference>
<dbReference type="GO" id="GO:0005886">
    <property type="term" value="C:plasma membrane"/>
    <property type="evidence" value="ECO:0007669"/>
    <property type="project" value="TreeGrafter"/>
</dbReference>
<dbReference type="Gene3D" id="1.10.2000.10">
    <property type="entry name" value="Frizzled cysteine-rich domain"/>
    <property type="match status" value="1"/>
</dbReference>
<feature type="transmembrane region" description="Helical" evidence="10">
    <location>
        <begin position="495"/>
        <end position="517"/>
    </location>
</feature>
<dbReference type="PANTHER" id="PTHR11309">
    <property type="entry name" value="FRIZZLED"/>
    <property type="match status" value="1"/>
</dbReference>
<comment type="similarity">
    <text evidence="2">Belongs to the G-protein coupled receptor Fz/Smo family.</text>
</comment>
<feature type="transmembrane region" description="Helical" evidence="10">
    <location>
        <begin position="224"/>
        <end position="246"/>
    </location>
</feature>
<evidence type="ECO:0000256" key="4">
    <source>
        <dbReference type="ARBA" id="ARBA00022692"/>
    </source>
</evidence>
<keyword evidence="5 10" id="KW-1133">Transmembrane helix</keyword>
<keyword evidence="3" id="KW-0217">Developmental protein</keyword>
<dbReference type="Ensembl" id="ENSGACT00000067714.1">
    <property type="protein sequence ID" value="ENSGACP00000033345.1"/>
    <property type="gene ID" value="ENSGACG00000037318.1"/>
</dbReference>
<evidence type="ECO:0000256" key="2">
    <source>
        <dbReference type="ARBA" id="ARBA00008077"/>
    </source>
</evidence>
<evidence type="ECO:0000313" key="15">
    <source>
        <dbReference type="Proteomes" id="UP000007635"/>
    </source>
</evidence>
<comment type="caution">
    <text evidence="9">Lacks conserved residue(s) required for the propagation of feature annotation.</text>
</comment>
<dbReference type="Proteomes" id="UP000007635">
    <property type="component" value="Chromosome I"/>
</dbReference>
<keyword evidence="4 10" id="KW-0812">Transmembrane</keyword>
<evidence type="ECO:0000313" key="14">
    <source>
        <dbReference type="Ensembl" id="ENSGACP00000033345.1"/>
    </source>
</evidence>
<dbReference type="Pfam" id="PF01392">
    <property type="entry name" value="Fz"/>
    <property type="match status" value="1"/>
</dbReference>
<reference evidence="14" key="2">
    <citation type="submission" date="2025-08" db="UniProtKB">
        <authorList>
            <consortium name="Ensembl"/>
        </authorList>
    </citation>
    <scope>IDENTIFICATION</scope>
</reference>
<feature type="transmembrane region" description="Helical" evidence="10">
    <location>
        <begin position="392"/>
        <end position="418"/>
    </location>
</feature>
<evidence type="ECO:0000259" key="13">
    <source>
        <dbReference type="PROSITE" id="PS50261"/>
    </source>
</evidence>
<keyword evidence="8" id="KW-0675">Receptor</keyword>
<feature type="transmembrane region" description="Helical" evidence="10">
    <location>
        <begin position="439"/>
        <end position="462"/>
    </location>
</feature>